<feature type="binding site" evidence="9 11">
    <location>
        <position position="213"/>
    </location>
    <ligand>
        <name>substrate</name>
    </ligand>
</feature>
<dbReference type="EC" id="4.1.1.23" evidence="9"/>
<evidence type="ECO:0000259" key="13">
    <source>
        <dbReference type="SMART" id="SM00934"/>
    </source>
</evidence>
<dbReference type="InterPro" id="IPR014732">
    <property type="entry name" value="OMPdecase"/>
</dbReference>
<dbReference type="UniPathway" id="UPA00070">
    <property type="reaction ID" value="UER00120"/>
</dbReference>
<evidence type="ECO:0000313" key="17">
    <source>
        <dbReference type="Proteomes" id="UP000199735"/>
    </source>
</evidence>
<dbReference type="Proteomes" id="UP000199735">
    <property type="component" value="Unassembled WGS sequence"/>
</dbReference>
<feature type="active site" description="For OMPdecase activity" evidence="10">
    <location>
        <position position="66"/>
    </location>
</feature>
<comment type="similarity">
    <text evidence="8 9">Belongs to the OMP decarboxylase family. Type 1 subfamily.</text>
</comment>
<dbReference type="InterPro" id="IPR011060">
    <property type="entry name" value="RibuloseP-bd_barrel"/>
</dbReference>
<evidence type="ECO:0000256" key="10">
    <source>
        <dbReference type="PIRSR" id="PIRSR614732-1"/>
    </source>
</evidence>
<dbReference type="NCBIfam" id="NF001273">
    <property type="entry name" value="PRK00230.1"/>
    <property type="match status" value="1"/>
</dbReference>
<dbReference type="InterPro" id="IPR001754">
    <property type="entry name" value="OMPdeCOase_dom"/>
</dbReference>
<evidence type="ECO:0000313" key="15">
    <source>
        <dbReference type="EMBL" id="SEM75694.1"/>
    </source>
</evidence>
<evidence type="ECO:0000256" key="7">
    <source>
        <dbReference type="ARBA" id="ARBA00049157"/>
    </source>
</evidence>
<dbReference type="EMBL" id="FOCD01000001">
    <property type="protein sequence ID" value="SEM75694.1"/>
    <property type="molecule type" value="Genomic_DNA"/>
</dbReference>
<dbReference type="HOGENOM" id="CLU_067069_1_1_9"/>
<evidence type="ECO:0000256" key="2">
    <source>
        <dbReference type="ARBA" id="ARBA00004861"/>
    </source>
</evidence>
<feature type="binding site" evidence="9 11">
    <location>
        <position position="184"/>
    </location>
    <ligand>
        <name>substrate</name>
    </ligand>
</feature>
<comment type="subunit">
    <text evidence="3 9">Homodimer.</text>
</comment>
<dbReference type="Proteomes" id="UP000027980">
    <property type="component" value="Chromosome"/>
</dbReference>
<dbReference type="GO" id="GO:0044205">
    <property type="term" value="P:'de novo' UMP biosynthetic process"/>
    <property type="evidence" value="ECO:0007669"/>
    <property type="project" value="UniProtKB-UniRule"/>
</dbReference>
<name>A0A075LJJ4_9BACI</name>
<proteinExistence type="inferred from homology"/>
<dbReference type="Pfam" id="PF00215">
    <property type="entry name" value="OMPdecase"/>
    <property type="match status" value="1"/>
</dbReference>
<evidence type="ECO:0000313" key="14">
    <source>
        <dbReference type="EMBL" id="AIF66311.1"/>
    </source>
</evidence>
<reference evidence="15 17" key="2">
    <citation type="submission" date="2016-10" db="EMBL/GenBank/DDBJ databases">
        <authorList>
            <person name="Varghese N."/>
            <person name="Submissions S."/>
        </authorList>
    </citation>
    <scope>NUCLEOTIDE SEQUENCE [LARGE SCALE GENOMIC DNA]</scope>
    <source>
        <strain evidence="15 17">DSM 21619</strain>
    </source>
</reference>
<dbReference type="PROSITE" id="PS00156">
    <property type="entry name" value="OMPDECASE"/>
    <property type="match status" value="1"/>
</dbReference>
<evidence type="ECO:0000256" key="5">
    <source>
        <dbReference type="ARBA" id="ARBA00022975"/>
    </source>
</evidence>
<feature type="binding site" evidence="9 11">
    <location>
        <position position="214"/>
    </location>
    <ligand>
        <name>substrate</name>
    </ligand>
</feature>
<feature type="binding site" evidence="9 11">
    <location>
        <position position="34"/>
    </location>
    <ligand>
        <name>substrate</name>
    </ligand>
</feature>
<evidence type="ECO:0000256" key="6">
    <source>
        <dbReference type="ARBA" id="ARBA00023239"/>
    </source>
</evidence>
<evidence type="ECO:0000313" key="16">
    <source>
        <dbReference type="Proteomes" id="UP000027980"/>
    </source>
</evidence>
<dbReference type="HAMAP" id="MF_01200_B">
    <property type="entry name" value="OMPdecase_type1_B"/>
    <property type="match status" value="1"/>
</dbReference>
<dbReference type="InterPro" id="IPR013785">
    <property type="entry name" value="Aldolase_TIM"/>
</dbReference>
<dbReference type="Gene3D" id="3.20.20.70">
    <property type="entry name" value="Aldolase class I"/>
    <property type="match status" value="1"/>
</dbReference>
<dbReference type="FunFam" id="3.20.20.70:FF:000015">
    <property type="entry name" value="Orotidine 5'-phosphate decarboxylase"/>
    <property type="match status" value="1"/>
</dbReference>
<evidence type="ECO:0000256" key="4">
    <source>
        <dbReference type="ARBA" id="ARBA00022793"/>
    </source>
</evidence>
<evidence type="ECO:0000256" key="8">
    <source>
        <dbReference type="ARBA" id="ARBA00061012"/>
    </source>
</evidence>
<dbReference type="KEGG" id="tap:GZ22_06525"/>
<dbReference type="GO" id="GO:0005829">
    <property type="term" value="C:cytosol"/>
    <property type="evidence" value="ECO:0007669"/>
    <property type="project" value="TreeGrafter"/>
</dbReference>
<feature type="domain" description="Orotidine 5'-phosphate decarboxylase" evidence="13">
    <location>
        <begin position="6"/>
        <end position="229"/>
    </location>
</feature>
<feature type="active site" description="For OMPdecase activity" evidence="10">
    <location>
        <position position="63"/>
    </location>
</feature>
<dbReference type="SMART" id="SM00934">
    <property type="entry name" value="OMPdecase"/>
    <property type="match status" value="1"/>
</dbReference>
<organism evidence="14 16">
    <name type="scientific">Terribacillus saccharophilus</name>
    <dbReference type="NCBI Taxonomy" id="361277"/>
    <lineage>
        <taxon>Bacteria</taxon>
        <taxon>Bacillati</taxon>
        <taxon>Bacillota</taxon>
        <taxon>Bacilli</taxon>
        <taxon>Bacillales</taxon>
        <taxon>Bacillaceae</taxon>
        <taxon>Terribacillus</taxon>
    </lineage>
</organism>
<dbReference type="CDD" id="cd04725">
    <property type="entry name" value="OMP_decarboxylase_like"/>
    <property type="match status" value="1"/>
</dbReference>
<feature type="active site" description="For OMPdecase activity" evidence="10">
    <location>
        <position position="61"/>
    </location>
</feature>
<evidence type="ECO:0000256" key="11">
    <source>
        <dbReference type="PIRSR" id="PIRSR614732-2"/>
    </source>
</evidence>
<gene>
    <name evidence="9" type="primary">pyrF</name>
    <name evidence="14" type="ORF">GZ22_06525</name>
    <name evidence="15" type="ORF">SAMN04489762_0952</name>
</gene>
<comment type="function">
    <text evidence="1 9">Catalyzes the decarboxylation of orotidine 5'-monophosphate (OMP) to uridine 5'-monophosphate (UMP).</text>
</comment>
<protein>
    <recommendedName>
        <fullName evidence="9">Orotidine 5'-phosphate decarboxylase</fullName>
        <ecNumber evidence="9">4.1.1.23</ecNumber>
    </recommendedName>
    <alternativeName>
        <fullName evidence="9">OMP decarboxylase</fullName>
        <shortName evidence="9">OMPDCase</shortName>
        <shortName evidence="9">OMPdecase</shortName>
    </alternativeName>
</protein>
<accession>A0AAX2ED09</accession>
<keyword evidence="5 9" id="KW-0665">Pyrimidine biosynthesis</keyword>
<accession>A0A075LJJ4</accession>
<dbReference type="GO" id="GO:0006207">
    <property type="term" value="P:'de novo' pyrimidine nucleobase biosynthetic process"/>
    <property type="evidence" value="ECO:0007669"/>
    <property type="project" value="InterPro"/>
</dbReference>
<dbReference type="InterPro" id="IPR047596">
    <property type="entry name" value="OMPdecase_bac"/>
</dbReference>
<dbReference type="PANTHER" id="PTHR32119">
    <property type="entry name" value="OROTIDINE 5'-PHOSPHATE DECARBOXYLASE"/>
    <property type="match status" value="1"/>
</dbReference>
<evidence type="ECO:0000256" key="12">
    <source>
        <dbReference type="RuleBase" id="RU000512"/>
    </source>
</evidence>
<dbReference type="SUPFAM" id="SSF51366">
    <property type="entry name" value="Ribulose-phoshate binding barrel"/>
    <property type="match status" value="1"/>
</dbReference>
<comment type="pathway">
    <text evidence="2 9 12">Pyrimidine metabolism; UMP biosynthesis via de novo pathway; UMP from orotate: step 2/2.</text>
</comment>
<keyword evidence="6 9" id="KW-0456">Lyase</keyword>
<dbReference type="InterPro" id="IPR018089">
    <property type="entry name" value="OMPdecase_AS"/>
</dbReference>
<dbReference type="EMBL" id="CP008876">
    <property type="protein sequence ID" value="AIF66311.1"/>
    <property type="molecule type" value="Genomic_DNA"/>
</dbReference>
<feature type="binding site" evidence="9 11">
    <location>
        <position position="12"/>
    </location>
    <ligand>
        <name>substrate</name>
    </ligand>
</feature>
<keyword evidence="4 9" id="KW-0210">Decarboxylase</keyword>
<reference evidence="14 16" key="1">
    <citation type="submission" date="2014-07" db="EMBL/GenBank/DDBJ databases">
        <title>Complete genome sequence of a moderately halophilic bacterium Terribacillus aidingensis MP602, isolated from Cryptomeria fortunei in Tianmu mountain in China.</title>
        <authorList>
            <person name="Wang Y."/>
            <person name="Lu P."/>
            <person name="Zhang L."/>
        </authorList>
    </citation>
    <scope>NUCLEOTIDE SEQUENCE [LARGE SCALE GENOMIC DNA]</scope>
    <source>
        <strain evidence="14 16">MP602</strain>
    </source>
</reference>
<comment type="catalytic activity">
    <reaction evidence="7 9 12">
        <text>orotidine 5'-phosphate + H(+) = UMP + CO2</text>
        <dbReference type="Rhea" id="RHEA:11596"/>
        <dbReference type="ChEBI" id="CHEBI:15378"/>
        <dbReference type="ChEBI" id="CHEBI:16526"/>
        <dbReference type="ChEBI" id="CHEBI:57538"/>
        <dbReference type="ChEBI" id="CHEBI:57865"/>
        <dbReference type="EC" id="4.1.1.23"/>
    </reaction>
</comment>
<feature type="binding site" evidence="9 11">
    <location>
        <position position="193"/>
    </location>
    <ligand>
        <name>substrate</name>
    </ligand>
</feature>
<dbReference type="AlphaFoldDB" id="A0A075LJJ4"/>
<feature type="binding site" evidence="9 11">
    <location>
        <position position="122"/>
    </location>
    <ligand>
        <name>substrate</name>
    </ligand>
</feature>
<feature type="active site" description="Proton donor" evidence="9">
    <location>
        <position position="63"/>
    </location>
</feature>
<feature type="binding site" evidence="9">
    <location>
        <begin position="61"/>
        <end position="70"/>
    </location>
    <ligand>
        <name>substrate</name>
    </ligand>
</feature>
<dbReference type="PANTHER" id="PTHR32119:SF2">
    <property type="entry name" value="OROTIDINE 5'-PHOSPHATE DECARBOXYLASE"/>
    <property type="match status" value="1"/>
</dbReference>
<sequence length="240" mass="26304">MNMQTPIYLALDFPTGKEALHFLERHSLAEVPVKVGMELFYREGPYIIHQLKENNHPIFLDLKLHDIPNTVKSAMRNLAGLDVDILNVHALGGAKMIEAAKEGLLQGARVTVPKLIAVTMLTSMDEDTVQTDLKQPMELAAYALHLAELSKAAGADGVVCSPHEAASIKEACGTDFLTVTPGIRLAGSDKNDQHRIATPAGARKMQADYLVIGRSVTAASNPKQAYEQVIEEWKNYDNYN</sequence>
<dbReference type="GO" id="GO:0004590">
    <property type="term" value="F:orotidine-5'-phosphate decarboxylase activity"/>
    <property type="evidence" value="ECO:0007669"/>
    <property type="project" value="UniProtKB-UniRule"/>
</dbReference>
<evidence type="ECO:0000256" key="9">
    <source>
        <dbReference type="HAMAP-Rule" id="MF_01200"/>
    </source>
</evidence>
<evidence type="ECO:0000256" key="3">
    <source>
        <dbReference type="ARBA" id="ARBA00011738"/>
    </source>
</evidence>
<evidence type="ECO:0000256" key="1">
    <source>
        <dbReference type="ARBA" id="ARBA00002356"/>
    </source>
</evidence>
<dbReference type="NCBIfam" id="TIGR01740">
    <property type="entry name" value="pyrF"/>
    <property type="match status" value="1"/>
</dbReference>